<feature type="domain" description="UspA" evidence="2">
    <location>
        <begin position="1"/>
        <end position="144"/>
    </location>
</feature>
<dbReference type="PANTHER" id="PTHR46268">
    <property type="entry name" value="STRESS RESPONSE PROTEIN NHAX"/>
    <property type="match status" value="1"/>
</dbReference>
<comment type="similarity">
    <text evidence="1">Belongs to the universal stress protein A family.</text>
</comment>
<reference evidence="3 4" key="1">
    <citation type="submission" date="2018-06" db="EMBL/GenBank/DDBJ databases">
        <title>Genomic Encyclopedia of Type Strains, Phase III (KMG-III): the genomes of soil and plant-associated and newly described type strains.</title>
        <authorList>
            <person name="Whitman W."/>
        </authorList>
    </citation>
    <scope>NUCLEOTIDE SEQUENCE [LARGE SCALE GENOMIC DNA]</scope>
    <source>
        <strain evidence="3 4">CECT 7945</strain>
    </source>
</reference>
<dbReference type="Pfam" id="PF00582">
    <property type="entry name" value="Usp"/>
    <property type="match status" value="1"/>
</dbReference>
<gene>
    <name evidence="3" type="ORF">DFQ11_107121</name>
</gene>
<proteinExistence type="inferred from homology"/>
<evidence type="ECO:0000259" key="2">
    <source>
        <dbReference type="Pfam" id="PF00582"/>
    </source>
</evidence>
<protein>
    <submittedName>
        <fullName evidence="3">Nucleotide-binding universal stress UspA family protein</fullName>
    </submittedName>
</protein>
<dbReference type="InterPro" id="IPR006016">
    <property type="entry name" value="UspA"/>
</dbReference>
<sequence>MRHHILLPTDFSDNAASAANYALKLYQNQPCTFYLLHTWSFSNTTNRTYITTTYIETQKEEAQNRLIELKDKIQTQSTNKDHEFKTIFSTDSLIDAIETAIKAHDVNLVIMGTKGATGAKEFLFGSNTVNILSKMRHCPLMVIPEAYVYTKPEQMAFPTDFNRFYGEELNFILQLSKLNDSRLRVFHINTQESLSEKQNYNFSMLKAYLEDCKHSFHWMPDLGSKEEAIKSFIEEFDIQILTMINYKHSFIENLIKEPVVRKLGHHTRVPFLVIPSFS</sequence>
<accession>A0A2V4XGB1</accession>
<evidence type="ECO:0000313" key="3">
    <source>
        <dbReference type="EMBL" id="PYE80149.1"/>
    </source>
</evidence>
<keyword evidence="4" id="KW-1185">Reference proteome</keyword>
<dbReference type="Proteomes" id="UP000248054">
    <property type="component" value="Unassembled WGS sequence"/>
</dbReference>
<dbReference type="PANTHER" id="PTHR46268:SF6">
    <property type="entry name" value="UNIVERSAL STRESS PROTEIN UP12"/>
    <property type="match status" value="1"/>
</dbReference>
<dbReference type="AlphaFoldDB" id="A0A2V4XGB1"/>
<evidence type="ECO:0000313" key="4">
    <source>
        <dbReference type="Proteomes" id="UP000248054"/>
    </source>
</evidence>
<comment type="caution">
    <text evidence="3">The sequence shown here is derived from an EMBL/GenBank/DDBJ whole genome shotgun (WGS) entry which is preliminary data.</text>
</comment>
<name>A0A2V4XGB1_9FLAO</name>
<dbReference type="InterPro" id="IPR014729">
    <property type="entry name" value="Rossmann-like_a/b/a_fold"/>
</dbReference>
<dbReference type="OrthoDB" id="9788959at2"/>
<dbReference type="CDD" id="cd00293">
    <property type="entry name" value="USP-like"/>
    <property type="match status" value="1"/>
</dbReference>
<evidence type="ECO:0000256" key="1">
    <source>
        <dbReference type="ARBA" id="ARBA00008791"/>
    </source>
</evidence>
<dbReference type="RefSeq" id="WP_110476340.1">
    <property type="nucleotide sequence ID" value="NZ_BMWQ01000007.1"/>
</dbReference>
<dbReference type="SUPFAM" id="SSF52402">
    <property type="entry name" value="Adenine nucleotide alpha hydrolases-like"/>
    <property type="match status" value="2"/>
</dbReference>
<dbReference type="EMBL" id="QJTD01000007">
    <property type="protein sequence ID" value="PYE80149.1"/>
    <property type="molecule type" value="Genomic_DNA"/>
</dbReference>
<organism evidence="3 4">
    <name type="scientific">Winogradskyella epiphytica</name>
    <dbReference type="NCBI Taxonomy" id="262005"/>
    <lineage>
        <taxon>Bacteria</taxon>
        <taxon>Pseudomonadati</taxon>
        <taxon>Bacteroidota</taxon>
        <taxon>Flavobacteriia</taxon>
        <taxon>Flavobacteriales</taxon>
        <taxon>Flavobacteriaceae</taxon>
        <taxon>Winogradskyella</taxon>
    </lineage>
</organism>
<dbReference type="Gene3D" id="3.40.50.620">
    <property type="entry name" value="HUPs"/>
    <property type="match status" value="2"/>
</dbReference>